<evidence type="ECO:0000256" key="1">
    <source>
        <dbReference type="SAM" id="MobiDB-lite"/>
    </source>
</evidence>
<feature type="compositionally biased region" description="Polar residues" evidence="1">
    <location>
        <begin position="48"/>
        <end position="60"/>
    </location>
</feature>
<organism evidence="2 3">
    <name type="scientific">Ramazzottius varieornatus</name>
    <name type="common">Water bear</name>
    <name type="synonym">Tardigrade</name>
    <dbReference type="NCBI Taxonomy" id="947166"/>
    <lineage>
        <taxon>Eukaryota</taxon>
        <taxon>Metazoa</taxon>
        <taxon>Ecdysozoa</taxon>
        <taxon>Tardigrada</taxon>
        <taxon>Eutardigrada</taxon>
        <taxon>Parachela</taxon>
        <taxon>Hypsibioidea</taxon>
        <taxon>Ramazzottiidae</taxon>
        <taxon>Ramazzottius</taxon>
    </lineage>
</organism>
<evidence type="ECO:0000313" key="3">
    <source>
        <dbReference type="Proteomes" id="UP000186922"/>
    </source>
</evidence>
<sequence>MSAFQNEDLDIDQYLYTHHYSNEGPVECTNDVLTLSKLLNPPKLAENLTASNEEQSSALQPSFVPPFTPGSIGRPKQAEAGLGDSNVAADWNEYDVSSTAVEGAFVEPNKLVLPLPHPVEAKRTDSAKFVEGVLLVSLGLNREYELLNK</sequence>
<feature type="region of interest" description="Disordered" evidence="1">
    <location>
        <begin position="46"/>
        <end position="80"/>
    </location>
</feature>
<gene>
    <name evidence="2" type="primary">RvY_15644-1</name>
    <name evidence="2" type="synonym">RvY_15644.1</name>
    <name evidence="2" type="ORF">RvY_15644</name>
</gene>
<comment type="caution">
    <text evidence="2">The sequence shown here is derived from an EMBL/GenBank/DDBJ whole genome shotgun (WGS) entry which is preliminary data.</text>
</comment>
<name>A0A1D1VX73_RAMVA</name>
<protein>
    <submittedName>
        <fullName evidence="2">Uncharacterized protein</fullName>
    </submittedName>
</protein>
<dbReference type="EMBL" id="BDGG01000012">
    <property type="protein sequence ID" value="GAV05526.1"/>
    <property type="molecule type" value="Genomic_DNA"/>
</dbReference>
<keyword evidence="3" id="KW-1185">Reference proteome</keyword>
<dbReference type="Proteomes" id="UP000186922">
    <property type="component" value="Unassembled WGS sequence"/>
</dbReference>
<reference evidence="2 3" key="1">
    <citation type="journal article" date="2016" name="Nat. Commun.">
        <title>Extremotolerant tardigrade genome and improved radiotolerance of human cultured cells by tardigrade-unique protein.</title>
        <authorList>
            <person name="Hashimoto T."/>
            <person name="Horikawa D.D."/>
            <person name="Saito Y."/>
            <person name="Kuwahara H."/>
            <person name="Kozuka-Hata H."/>
            <person name="Shin-I T."/>
            <person name="Minakuchi Y."/>
            <person name="Ohishi K."/>
            <person name="Motoyama A."/>
            <person name="Aizu T."/>
            <person name="Enomoto A."/>
            <person name="Kondo K."/>
            <person name="Tanaka S."/>
            <person name="Hara Y."/>
            <person name="Koshikawa S."/>
            <person name="Sagara H."/>
            <person name="Miura T."/>
            <person name="Yokobori S."/>
            <person name="Miyagawa K."/>
            <person name="Suzuki Y."/>
            <person name="Kubo T."/>
            <person name="Oyama M."/>
            <person name="Kohara Y."/>
            <person name="Fujiyama A."/>
            <person name="Arakawa K."/>
            <person name="Katayama T."/>
            <person name="Toyoda A."/>
            <person name="Kunieda T."/>
        </authorList>
    </citation>
    <scope>NUCLEOTIDE SEQUENCE [LARGE SCALE GENOMIC DNA]</scope>
    <source>
        <strain evidence="2 3">YOKOZUNA-1</strain>
    </source>
</reference>
<accession>A0A1D1VX73</accession>
<dbReference type="AlphaFoldDB" id="A0A1D1VX73"/>
<proteinExistence type="predicted"/>
<evidence type="ECO:0000313" key="2">
    <source>
        <dbReference type="EMBL" id="GAV05526.1"/>
    </source>
</evidence>